<keyword evidence="2" id="KW-1185">Reference proteome</keyword>
<organism evidence="1 2">
    <name type="scientific">Vespula squamosa</name>
    <name type="common">Southern yellow jacket</name>
    <name type="synonym">Wasp</name>
    <dbReference type="NCBI Taxonomy" id="30214"/>
    <lineage>
        <taxon>Eukaryota</taxon>
        <taxon>Metazoa</taxon>
        <taxon>Ecdysozoa</taxon>
        <taxon>Arthropoda</taxon>
        <taxon>Hexapoda</taxon>
        <taxon>Insecta</taxon>
        <taxon>Pterygota</taxon>
        <taxon>Neoptera</taxon>
        <taxon>Endopterygota</taxon>
        <taxon>Hymenoptera</taxon>
        <taxon>Apocrita</taxon>
        <taxon>Aculeata</taxon>
        <taxon>Vespoidea</taxon>
        <taxon>Vespidae</taxon>
        <taxon>Vespinae</taxon>
        <taxon>Vespula</taxon>
    </lineage>
</organism>
<proteinExistence type="predicted"/>
<accession>A0ABD2B7N8</accession>
<comment type="caution">
    <text evidence="1">The sequence shown here is derived from an EMBL/GenBank/DDBJ whole genome shotgun (WGS) entry which is preliminary data.</text>
</comment>
<dbReference type="EMBL" id="JAUDFV010000132">
    <property type="protein sequence ID" value="KAL2728729.1"/>
    <property type="molecule type" value="Genomic_DNA"/>
</dbReference>
<name>A0ABD2B7N8_VESSQ</name>
<sequence>MERFRVTPANNTAQYTQPLQRSSIHEHGFEPRLPTFCVRYSRRLAKPRTQNFISFIVSLKRR</sequence>
<protein>
    <submittedName>
        <fullName evidence="1">Solute carrier family 12 member 4-like isoform X1</fullName>
    </submittedName>
</protein>
<dbReference type="AlphaFoldDB" id="A0ABD2B7N8"/>
<evidence type="ECO:0000313" key="1">
    <source>
        <dbReference type="EMBL" id="KAL2728729.1"/>
    </source>
</evidence>
<reference evidence="1 2" key="1">
    <citation type="journal article" date="2024" name="Ann. Entomol. Soc. Am.">
        <title>Genomic analyses of the southern and eastern yellowjacket wasps (Hymenoptera: Vespidae) reveal evolutionary signatures of social life.</title>
        <authorList>
            <person name="Catto M.A."/>
            <person name="Caine P.B."/>
            <person name="Orr S.E."/>
            <person name="Hunt B.G."/>
            <person name="Goodisman M.A.D."/>
        </authorList>
    </citation>
    <scope>NUCLEOTIDE SEQUENCE [LARGE SCALE GENOMIC DNA]</scope>
    <source>
        <strain evidence="1">233</strain>
        <tissue evidence="1">Head and thorax</tissue>
    </source>
</reference>
<gene>
    <name evidence="1" type="ORF">V1478_006361</name>
</gene>
<evidence type="ECO:0000313" key="2">
    <source>
        <dbReference type="Proteomes" id="UP001607302"/>
    </source>
</evidence>
<dbReference type="Proteomes" id="UP001607302">
    <property type="component" value="Unassembled WGS sequence"/>
</dbReference>